<feature type="compositionally biased region" description="Basic residues" evidence="2">
    <location>
        <begin position="508"/>
        <end position="521"/>
    </location>
</feature>
<feature type="compositionally biased region" description="Basic and acidic residues" evidence="2">
    <location>
        <begin position="595"/>
        <end position="609"/>
    </location>
</feature>
<dbReference type="EMBL" id="ML121532">
    <property type="protein sequence ID" value="RPB27265.1"/>
    <property type="molecule type" value="Genomic_DNA"/>
</dbReference>
<feature type="compositionally biased region" description="Gly residues" evidence="2">
    <location>
        <begin position="690"/>
        <end position="710"/>
    </location>
</feature>
<gene>
    <name evidence="3" type="ORF">L211DRAFT_866128</name>
</gene>
<feature type="compositionally biased region" description="Low complexity" evidence="2">
    <location>
        <begin position="40"/>
        <end position="70"/>
    </location>
</feature>
<feature type="compositionally biased region" description="Polar residues" evidence="2">
    <location>
        <begin position="322"/>
        <end position="336"/>
    </location>
</feature>
<feature type="compositionally biased region" description="Basic and acidic residues" evidence="2">
    <location>
        <begin position="453"/>
        <end position="469"/>
    </location>
</feature>
<feature type="compositionally biased region" description="Acidic residues" evidence="2">
    <location>
        <begin position="213"/>
        <end position="232"/>
    </location>
</feature>
<dbReference type="AlphaFoldDB" id="A0A3N4MDA5"/>
<feature type="compositionally biased region" description="Polar residues" evidence="2">
    <location>
        <begin position="83"/>
        <end position="95"/>
    </location>
</feature>
<feature type="compositionally biased region" description="Polar residues" evidence="2">
    <location>
        <begin position="411"/>
        <end position="423"/>
    </location>
</feature>
<evidence type="ECO:0000313" key="4">
    <source>
        <dbReference type="Proteomes" id="UP000267821"/>
    </source>
</evidence>
<feature type="compositionally biased region" description="Polar residues" evidence="2">
    <location>
        <begin position="139"/>
        <end position="148"/>
    </location>
</feature>
<feature type="compositionally biased region" description="Basic residues" evidence="2">
    <location>
        <begin position="711"/>
        <end position="720"/>
    </location>
</feature>
<keyword evidence="4" id="KW-1185">Reference proteome</keyword>
<feature type="compositionally biased region" description="Low complexity" evidence="2">
    <location>
        <begin position="128"/>
        <end position="137"/>
    </location>
</feature>
<feature type="region of interest" description="Disordered" evidence="2">
    <location>
        <begin position="210"/>
        <end position="336"/>
    </location>
</feature>
<evidence type="ECO:0000256" key="1">
    <source>
        <dbReference type="SAM" id="Coils"/>
    </source>
</evidence>
<proteinExistence type="predicted"/>
<dbReference type="OrthoDB" id="10470737at2759"/>
<evidence type="ECO:0000256" key="2">
    <source>
        <dbReference type="SAM" id="MobiDB-lite"/>
    </source>
</evidence>
<feature type="region of interest" description="Disordered" evidence="2">
    <location>
        <begin position="447"/>
        <end position="720"/>
    </location>
</feature>
<reference evidence="3 4" key="1">
    <citation type="journal article" date="2018" name="Nat. Ecol. Evol.">
        <title>Pezizomycetes genomes reveal the molecular basis of ectomycorrhizal truffle lifestyle.</title>
        <authorList>
            <person name="Murat C."/>
            <person name="Payen T."/>
            <person name="Noel B."/>
            <person name="Kuo A."/>
            <person name="Morin E."/>
            <person name="Chen J."/>
            <person name="Kohler A."/>
            <person name="Krizsan K."/>
            <person name="Balestrini R."/>
            <person name="Da Silva C."/>
            <person name="Montanini B."/>
            <person name="Hainaut M."/>
            <person name="Levati E."/>
            <person name="Barry K.W."/>
            <person name="Belfiori B."/>
            <person name="Cichocki N."/>
            <person name="Clum A."/>
            <person name="Dockter R.B."/>
            <person name="Fauchery L."/>
            <person name="Guy J."/>
            <person name="Iotti M."/>
            <person name="Le Tacon F."/>
            <person name="Lindquist E.A."/>
            <person name="Lipzen A."/>
            <person name="Malagnac F."/>
            <person name="Mello A."/>
            <person name="Molinier V."/>
            <person name="Miyauchi S."/>
            <person name="Poulain J."/>
            <person name="Riccioni C."/>
            <person name="Rubini A."/>
            <person name="Sitrit Y."/>
            <person name="Splivallo R."/>
            <person name="Traeger S."/>
            <person name="Wang M."/>
            <person name="Zifcakova L."/>
            <person name="Wipf D."/>
            <person name="Zambonelli A."/>
            <person name="Paolocci F."/>
            <person name="Nowrousian M."/>
            <person name="Ottonello S."/>
            <person name="Baldrian P."/>
            <person name="Spatafora J.W."/>
            <person name="Henrissat B."/>
            <person name="Nagy L.G."/>
            <person name="Aury J.M."/>
            <person name="Wincker P."/>
            <person name="Grigoriev I.V."/>
            <person name="Bonfante P."/>
            <person name="Martin F.M."/>
        </authorList>
    </citation>
    <scope>NUCLEOTIDE SEQUENCE [LARGE SCALE GENOMIC DNA]</scope>
    <source>
        <strain evidence="3 4">ATCC MYA-4762</strain>
    </source>
</reference>
<keyword evidence="1" id="KW-0175">Coiled coil</keyword>
<feature type="region of interest" description="Disordered" evidence="2">
    <location>
        <begin position="1"/>
        <end position="148"/>
    </location>
</feature>
<evidence type="ECO:0000313" key="3">
    <source>
        <dbReference type="EMBL" id="RPB27265.1"/>
    </source>
</evidence>
<feature type="compositionally biased region" description="Low complexity" evidence="2">
    <location>
        <begin position="576"/>
        <end position="594"/>
    </location>
</feature>
<accession>A0A3N4MDA5</accession>
<feature type="compositionally biased region" description="Low complexity" evidence="2">
    <location>
        <begin position="493"/>
        <end position="504"/>
    </location>
</feature>
<dbReference type="InParanoid" id="A0A3N4MDA5"/>
<organism evidence="3 4">
    <name type="scientific">Terfezia boudieri ATCC MYA-4762</name>
    <dbReference type="NCBI Taxonomy" id="1051890"/>
    <lineage>
        <taxon>Eukaryota</taxon>
        <taxon>Fungi</taxon>
        <taxon>Dikarya</taxon>
        <taxon>Ascomycota</taxon>
        <taxon>Pezizomycotina</taxon>
        <taxon>Pezizomycetes</taxon>
        <taxon>Pezizales</taxon>
        <taxon>Pezizaceae</taxon>
        <taxon>Terfezia</taxon>
    </lineage>
</organism>
<feature type="compositionally biased region" description="Basic and acidic residues" evidence="2">
    <location>
        <begin position="628"/>
        <end position="642"/>
    </location>
</feature>
<feature type="coiled-coil region" evidence="1">
    <location>
        <begin position="179"/>
        <end position="206"/>
    </location>
</feature>
<feature type="compositionally biased region" description="Basic residues" evidence="2">
    <location>
        <begin position="643"/>
        <end position="660"/>
    </location>
</feature>
<sequence length="720" mass="76692">MVNPKDKPTPASEKNILAIRTAVPRAHQPTKSSRSKISKSEASSTTEPETPATKAAATKTTRTPTAASRRISARLQTPKRLVSKSTEGTDVNSGSELELPVKAEKKKSPSSRGKIAARPSAATDSVSRESSSNVRSETGLDSSASELSYNGKYKDLLSEINRMLSFECDKLWLMVESGHIKLELAIRELDASLEETKEALLSYVRELTQYSHEEEEDEGMETEDEDEDEDGGVESPDITQILHRLSPISERSEEDVSSANMAGGKANLGATPATPHVSLPIRVTKGSSKSPATKPIGSQIVRNDGKARRRRTSSSAGATSSDPGTKTPQEGESGVSVISIQNSRAILEDIYRSFGKDFIPFRPPPEMDQDDPDKPLRQWRDATPDIARALNLILAKYTPGLKIGSPHTRRSLSGSSITKSPTPQRKIGGRGVQSLGRSNHHLEVLNLKTGHMTGEEAVRDSRAGKKRGFDSVGTGTDASVRVKSATSTGTRASSPPMVSSSPPSSAKPGHRGAKSTRKSQRRVSSLNLESSERSSPEAAGGGVPVDAPDGEGESEDRPSKKPRISTRSTSSAGGIKSTPTKSTQTKTRAKATTAKQDRGDHQTEPESASKTRKGSRTSVAAAARKFTVFKDAEAESPAEAKGKGKGKGNVKGKGKVKGKIKKPELEEDEDVYEIPASPEPEPDSTLVTRSGGGRATRGRGRTGTGTGGGRARGKRGRAKK</sequence>
<feature type="region of interest" description="Disordered" evidence="2">
    <location>
        <begin position="405"/>
        <end position="434"/>
    </location>
</feature>
<dbReference type="Proteomes" id="UP000267821">
    <property type="component" value="Unassembled WGS sequence"/>
</dbReference>
<name>A0A3N4MDA5_9PEZI</name>
<protein>
    <submittedName>
        <fullName evidence="3">Uncharacterized protein</fullName>
    </submittedName>
</protein>